<organism evidence="2 3">
    <name type="scientific">Dentipellis fragilis</name>
    <dbReference type="NCBI Taxonomy" id="205917"/>
    <lineage>
        <taxon>Eukaryota</taxon>
        <taxon>Fungi</taxon>
        <taxon>Dikarya</taxon>
        <taxon>Basidiomycota</taxon>
        <taxon>Agaricomycotina</taxon>
        <taxon>Agaricomycetes</taxon>
        <taxon>Russulales</taxon>
        <taxon>Hericiaceae</taxon>
        <taxon>Dentipellis</taxon>
    </lineage>
</organism>
<dbReference type="EMBL" id="SEOQ01001089">
    <property type="protein sequence ID" value="TFY53912.1"/>
    <property type="molecule type" value="Genomic_DNA"/>
</dbReference>
<evidence type="ECO:0000313" key="3">
    <source>
        <dbReference type="Proteomes" id="UP000298327"/>
    </source>
</evidence>
<dbReference type="Proteomes" id="UP000298327">
    <property type="component" value="Unassembled WGS sequence"/>
</dbReference>
<gene>
    <name evidence="2" type="ORF">EVG20_g9918</name>
</gene>
<dbReference type="OrthoDB" id="3254768at2759"/>
<sequence>METKAALFNYLRRASRLVLPLFILLAASAFFESLVPGIAALTFCVIDVTVFLTAPSQHYVTGSQLLHNWIFRHINLSTNLRRTFLLRFTLSSDVQKLQEQLSDAQSRAWVHEKQARSLESRLTHEQIKSNKAILQLKRMAHYLSDASILGVNPVGRFKRVQLIRTSLLSFFVLWRQACIRAQRLERSELAASKLKETIRDQKSVCDNLRLDNSLLKVSSKELSEKLENAEGDKSDLSKQLIQANTHYRLSLLAREAAAESWIKYRETWHSSRVRCMRSLLLVITILWRFNRHLGTRLMDQMKETLLTKAQLARVQSKYDDVTSRYGILKVEHDKSSSNLTSLEATSKKQTKEINELRLKVASQDLAFKKAVKESVEARVQLLMLTKKYDSLQIDFARLTERCEVTGRDLEAATKRFEALETDTAEHVRSSGLSLALLARHLHQERVRMEEEKQQEFRPVHDMMADLRSRLAMADAYVQKMVSEPSTPVKTPLMIKVSAQLSRRMMALPSPPASATPSPLRP</sequence>
<keyword evidence="1" id="KW-0175">Coiled coil</keyword>
<keyword evidence="3" id="KW-1185">Reference proteome</keyword>
<proteinExistence type="predicted"/>
<evidence type="ECO:0000256" key="1">
    <source>
        <dbReference type="SAM" id="Coils"/>
    </source>
</evidence>
<evidence type="ECO:0000313" key="2">
    <source>
        <dbReference type="EMBL" id="TFY53912.1"/>
    </source>
</evidence>
<comment type="caution">
    <text evidence="2">The sequence shown here is derived from an EMBL/GenBank/DDBJ whole genome shotgun (WGS) entry which is preliminary data.</text>
</comment>
<name>A0A4Y9XVV2_9AGAM</name>
<dbReference type="AlphaFoldDB" id="A0A4Y9XVV2"/>
<feature type="coiled-coil region" evidence="1">
    <location>
        <begin position="219"/>
        <end position="246"/>
    </location>
</feature>
<reference evidence="2 3" key="1">
    <citation type="submission" date="2019-02" db="EMBL/GenBank/DDBJ databases">
        <title>Genome sequencing of the rare red list fungi Dentipellis fragilis.</title>
        <authorList>
            <person name="Buettner E."/>
            <person name="Kellner H."/>
        </authorList>
    </citation>
    <scope>NUCLEOTIDE SEQUENCE [LARGE SCALE GENOMIC DNA]</scope>
    <source>
        <strain evidence="2 3">DSM 105465</strain>
    </source>
</reference>
<dbReference type="STRING" id="205917.A0A4Y9XVV2"/>
<accession>A0A4Y9XVV2</accession>
<protein>
    <submittedName>
        <fullName evidence="2">Uncharacterized protein</fullName>
    </submittedName>
</protein>